<dbReference type="InterPro" id="IPR006913">
    <property type="entry name" value="CENP-V/GFA"/>
</dbReference>
<dbReference type="Gene3D" id="3.90.1590.10">
    <property type="entry name" value="glutathione-dependent formaldehyde- activating enzyme (gfa)"/>
    <property type="match status" value="1"/>
</dbReference>
<dbReference type="GO" id="GO:0016846">
    <property type="term" value="F:carbon-sulfur lyase activity"/>
    <property type="evidence" value="ECO:0007669"/>
    <property type="project" value="InterPro"/>
</dbReference>
<dbReference type="PANTHER" id="PTHR33337">
    <property type="entry name" value="GFA DOMAIN-CONTAINING PROTEIN"/>
    <property type="match status" value="1"/>
</dbReference>
<protein>
    <submittedName>
        <fullName evidence="6">Glutathione-dependent formaldehyde-activating enzyme</fullName>
    </submittedName>
</protein>
<dbReference type="GO" id="GO:0046872">
    <property type="term" value="F:metal ion binding"/>
    <property type="evidence" value="ECO:0007669"/>
    <property type="project" value="UniProtKB-KW"/>
</dbReference>
<name>A0A1C3HCQ8_SERMA</name>
<evidence type="ECO:0000259" key="5">
    <source>
        <dbReference type="PROSITE" id="PS51891"/>
    </source>
</evidence>
<evidence type="ECO:0000256" key="1">
    <source>
        <dbReference type="ARBA" id="ARBA00005495"/>
    </source>
</evidence>
<sequence length="128" mass="14059">MENPCYSGGCLCGHIRFHAHALPGNPHSCSCDFCRRHSGAPTLCWVEFPRQAVEWNGPGGMPALYRSSPYSSRAFCPRCGSTLGAIDDEPTVALTTGSFDRADLPELCPTSHAFADVCPEWWRIDGRR</sequence>
<dbReference type="EMBL" id="LT575490">
    <property type="protein sequence ID" value="SAY42830.1"/>
    <property type="molecule type" value="Genomic_DNA"/>
</dbReference>
<dbReference type="InterPro" id="IPR011057">
    <property type="entry name" value="Mss4-like_sf"/>
</dbReference>
<comment type="similarity">
    <text evidence="1">Belongs to the Gfa family.</text>
</comment>
<evidence type="ECO:0000256" key="2">
    <source>
        <dbReference type="ARBA" id="ARBA00022723"/>
    </source>
</evidence>
<keyword evidence="2" id="KW-0479">Metal-binding</keyword>
<accession>A0A1C3HCQ8</accession>
<proteinExistence type="inferred from homology"/>
<evidence type="ECO:0000256" key="4">
    <source>
        <dbReference type="ARBA" id="ARBA00023239"/>
    </source>
</evidence>
<dbReference type="Pfam" id="PF04828">
    <property type="entry name" value="GFA"/>
    <property type="match status" value="1"/>
</dbReference>
<dbReference type="AlphaFoldDB" id="A0A1C3HCQ8"/>
<evidence type="ECO:0000256" key="3">
    <source>
        <dbReference type="ARBA" id="ARBA00022833"/>
    </source>
</evidence>
<dbReference type="SUPFAM" id="SSF51316">
    <property type="entry name" value="Mss4-like"/>
    <property type="match status" value="1"/>
</dbReference>
<keyword evidence="4" id="KW-0456">Lyase</keyword>
<dbReference type="PROSITE" id="PS51891">
    <property type="entry name" value="CENP_V_GFA"/>
    <property type="match status" value="1"/>
</dbReference>
<keyword evidence="3" id="KW-0862">Zinc</keyword>
<feature type="domain" description="CENP-V/GFA" evidence="5">
    <location>
        <begin position="6"/>
        <end position="123"/>
    </location>
</feature>
<organism evidence="6">
    <name type="scientific">Serratia marcescens</name>
    <dbReference type="NCBI Taxonomy" id="615"/>
    <lineage>
        <taxon>Bacteria</taxon>
        <taxon>Pseudomonadati</taxon>
        <taxon>Pseudomonadota</taxon>
        <taxon>Gammaproteobacteria</taxon>
        <taxon>Enterobacterales</taxon>
        <taxon>Yersiniaceae</taxon>
        <taxon>Serratia</taxon>
    </lineage>
</organism>
<dbReference type="PANTHER" id="PTHR33337:SF40">
    <property type="entry name" value="CENP-V_GFA DOMAIN-CONTAINING PROTEIN-RELATED"/>
    <property type="match status" value="1"/>
</dbReference>
<reference evidence="6" key="1">
    <citation type="submission" date="2016-05" db="EMBL/GenBank/DDBJ databases">
        <authorList>
            <person name="Cock P.J.A."/>
            <person name="Cock P.J.A."/>
        </authorList>
    </citation>
    <scope>NUCLEOTIDE SEQUENCE</scope>
    <source>
        <strain evidence="6">PWN146_assembly</strain>
    </source>
</reference>
<gene>
    <name evidence="6" type="ORF">PWN146_01517</name>
</gene>
<evidence type="ECO:0000313" key="6">
    <source>
        <dbReference type="EMBL" id="SAY42830.1"/>
    </source>
</evidence>